<dbReference type="InterPro" id="IPR010343">
    <property type="entry name" value="ArAE_1"/>
</dbReference>
<keyword evidence="3 6" id="KW-0812">Transmembrane</keyword>
<feature type="transmembrane region" description="Helical" evidence="6">
    <location>
        <begin position="12"/>
        <end position="40"/>
    </location>
</feature>
<keyword evidence="5 6" id="KW-0472">Membrane</keyword>
<comment type="caution">
    <text evidence="7">The sequence shown here is derived from an EMBL/GenBank/DDBJ whole genome shotgun (WGS) entry which is preliminary data.</text>
</comment>
<dbReference type="RefSeq" id="WP_125558108.1">
    <property type="nucleotide sequence ID" value="NZ_RBVX01000022.1"/>
</dbReference>
<accession>A0A3R9QJ57</accession>
<feature type="transmembrane region" description="Helical" evidence="6">
    <location>
        <begin position="98"/>
        <end position="114"/>
    </location>
</feature>
<evidence type="ECO:0000256" key="6">
    <source>
        <dbReference type="SAM" id="Phobius"/>
    </source>
</evidence>
<evidence type="ECO:0000256" key="2">
    <source>
        <dbReference type="ARBA" id="ARBA00022475"/>
    </source>
</evidence>
<dbReference type="Proteomes" id="UP000275076">
    <property type="component" value="Unassembled WGS sequence"/>
</dbReference>
<gene>
    <name evidence="7" type="ORF">D7Z54_19400</name>
</gene>
<proteinExistence type="predicted"/>
<dbReference type="PANTHER" id="PTHR30509:SF27">
    <property type="entry name" value="UPF0421 PROTEIN YGAE"/>
    <property type="match status" value="1"/>
</dbReference>
<dbReference type="OrthoDB" id="1653617at2"/>
<evidence type="ECO:0000256" key="5">
    <source>
        <dbReference type="ARBA" id="ARBA00023136"/>
    </source>
</evidence>
<reference evidence="7 8" key="1">
    <citation type="submission" date="2018-10" db="EMBL/GenBank/DDBJ databases">
        <title>Draft genome sequence of Bacillus salarius IM0101, isolated from a hypersaline soil in Inner Mongolia, China.</title>
        <authorList>
            <person name="Yamprayoonswat W."/>
            <person name="Boonvisut S."/>
            <person name="Jumpathong W."/>
            <person name="Sittihan S."/>
            <person name="Ruangsuj P."/>
            <person name="Wanthongcharoen S."/>
            <person name="Thongpramul N."/>
            <person name="Pimmason S."/>
            <person name="Yu B."/>
            <person name="Yasawong M."/>
        </authorList>
    </citation>
    <scope>NUCLEOTIDE SEQUENCE [LARGE SCALE GENOMIC DNA]</scope>
    <source>
        <strain evidence="7 8">IM0101</strain>
    </source>
</reference>
<evidence type="ECO:0000313" key="7">
    <source>
        <dbReference type="EMBL" id="RSL31614.1"/>
    </source>
</evidence>
<dbReference type="Pfam" id="PF06081">
    <property type="entry name" value="ArAE_1"/>
    <property type="match status" value="1"/>
</dbReference>
<comment type="subcellular location">
    <subcellularLocation>
        <location evidence="1">Cell membrane</location>
        <topology evidence="1">Multi-pass membrane protein</topology>
    </subcellularLocation>
</comment>
<feature type="transmembrane region" description="Helical" evidence="6">
    <location>
        <begin position="126"/>
        <end position="144"/>
    </location>
</feature>
<dbReference type="GO" id="GO:0005886">
    <property type="term" value="C:plasma membrane"/>
    <property type="evidence" value="ECO:0007669"/>
    <property type="project" value="UniProtKB-SubCell"/>
</dbReference>
<evidence type="ECO:0000256" key="3">
    <source>
        <dbReference type="ARBA" id="ARBA00022692"/>
    </source>
</evidence>
<evidence type="ECO:0000313" key="8">
    <source>
        <dbReference type="Proteomes" id="UP000275076"/>
    </source>
</evidence>
<keyword evidence="4 6" id="KW-1133">Transmembrane helix</keyword>
<keyword evidence="2" id="KW-1003">Cell membrane</keyword>
<keyword evidence="8" id="KW-1185">Reference proteome</keyword>
<name>A0A3R9QJ57_9BACI</name>
<protein>
    <submittedName>
        <fullName evidence="7">Aromatic acid exporter family protein</fullName>
    </submittedName>
</protein>
<dbReference type="PANTHER" id="PTHR30509">
    <property type="entry name" value="P-HYDROXYBENZOIC ACID EFFLUX PUMP SUBUNIT-RELATED"/>
    <property type="match status" value="1"/>
</dbReference>
<feature type="transmembrane region" description="Helical" evidence="6">
    <location>
        <begin position="60"/>
        <end position="91"/>
    </location>
</feature>
<sequence length="361" mass="41664">MKLGARIFKTGLAIILAIYAARWIGLEPAFFAAISATFAIQPSIYKTYQTIIDQIQANVIGAIIAIVLAVTFGHEPVIIGAGVMLAIGIILKLKLDTSSISLALVTIIIIMGNPDDSFLLFAGERFSLVMLGVLSAFFVNLVFLPPKHETKIYHKTSNLTEEVIRWTRLITRHETNQHSLKQDIPRINESIITLDHLYLLYKEERNYFLKSKFGKARKLVVYKQMIIALKKIHSILRTFDKYENELTHMPESMQKIIREQLDHLTDYHDRILLRYIGKVNTQLTEEMGREINAGKVSMTDSFMYLYDNGDIKREEWLHLLPIVSHIMEYNEQLDHLDRLVESFFSYHQEDNEIHVEDEVDI</sequence>
<dbReference type="AlphaFoldDB" id="A0A3R9QJ57"/>
<evidence type="ECO:0000256" key="4">
    <source>
        <dbReference type="ARBA" id="ARBA00022989"/>
    </source>
</evidence>
<dbReference type="EMBL" id="RBVX01000022">
    <property type="protein sequence ID" value="RSL31614.1"/>
    <property type="molecule type" value="Genomic_DNA"/>
</dbReference>
<organism evidence="7 8">
    <name type="scientific">Salibacterium salarium</name>
    <dbReference type="NCBI Taxonomy" id="284579"/>
    <lineage>
        <taxon>Bacteria</taxon>
        <taxon>Bacillati</taxon>
        <taxon>Bacillota</taxon>
        <taxon>Bacilli</taxon>
        <taxon>Bacillales</taxon>
        <taxon>Bacillaceae</taxon>
    </lineage>
</organism>
<evidence type="ECO:0000256" key="1">
    <source>
        <dbReference type="ARBA" id="ARBA00004651"/>
    </source>
</evidence>